<organism evidence="3 4">
    <name type="scientific">Halobacillus kuroshimensis</name>
    <dbReference type="NCBI Taxonomy" id="302481"/>
    <lineage>
        <taxon>Bacteria</taxon>
        <taxon>Bacillati</taxon>
        <taxon>Bacillota</taxon>
        <taxon>Bacilli</taxon>
        <taxon>Bacillales</taxon>
        <taxon>Bacillaceae</taxon>
        <taxon>Halobacillus</taxon>
    </lineage>
</organism>
<dbReference type="EMBL" id="JAEKJY010000007">
    <property type="protein sequence ID" value="MBN8237168.1"/>
    <property type="molecule type" value="Genomic_DNA"/>
</dbReference>
<dbReference type="InterPro" id="IPR018821">
    <property type="entry name" value="DUF294_put_nucleoTrafse_sb-bd"/>
</dbReference>
<dbReference type="Pfam" id="PF10335">
    <property type="entry name" value="DUF294_C"/>
    <property type="match status" value="1"/>
</dbReference>
<dbReference type="Pfam" id="PF03445">
    <property type="entry name" value="DUF294"/>
    <property type="match status" value="1"/>
</dbReference>
<evidence type="ECO:0000313" key="4">
    <source>
        <dbReference type="Proteomes" id="UP000663970"/>
    </source>
</evidence>
<gene>
    <name evidence="3" type="ORF">JF544_18130</name>
</gene>
<dbReference type="Proteomes" id="UP000663970">
    <property type="component" value="Unassembled WGS sequence"/>
</dbReference>
<dbReference type="CDD" id="cd05401">
    <property type="entry name" value="NT_GlnE_GlnD_like"/>
    <property type="match status" value="1"/>
</dbReference>
<dbReference type="InterPro" id="IPR005105">
    <property type="entry name" value="GlnD_Uridyltrans_N"/>
</dbReference>
<evidence type="ECO:0000313" key="3">
    <source>
        <dbReference type="EMBL" id="MBN8237168.1"/>
    </source>
</evidence>
<evidence type="ECO:0008006" key="5">
    <source>
        <dbReference type="Google" id="ProtNLM"/>
    </source>
</evidence>
<feature type="domain" description="DUF294" evidence="2">
    <location>
        <begin position="180"/>
        <end position="304"/>
    </location>
</feature>
<evidence type="ECO:0000259" key="2">
    <source>
        <dbReference type="Pfam" id="PF10335"/>
    </source>
</evidence>
<protein>
    <recommendedName>
        <fullName evidence="5">CBS domain-containing protein</fullName>
    </recommendedName>
</protein>
<dbReference type="RefSeq" id="WP_206935918.1">
    <property type="nucleotide sequence ID" value="NZ_JAEKJY010000007.1"/>
</dbReference>
<evidence type="ECO:0000259" key="1">
    <source>
        <dbReference type="Pfam" id="PF03445"/>
    </source>
</evidence>
<comment type="caution">
    <text evidence="3">The sequence shown here is derived from an EMBL/GenBank/DDBJ whole genome shotgun (WGS) entry which is preliminary data.</text>
</comment>
<reference evidence="3 4" key="1">
    <citation type="submission" date="2020-12" db="EMBL/GenBank/DDBJ databases">
        <title>Oil enriched cultivation method for isolating marine PHA-producing bacteria.</title>
        <authorList>
            <person name="Zheng W."/>
            <person name="Yu S."/>
            <person name="Huang Y."/>
        </authorList>
    </citation>
    <scope>NUCLEOTIDE SEQUENCE [LARGE SCALE GENOMIC DNA]</scope>
    <source>
        <strain evidence="3 4">SY-2-6</strain>
    </source>
</reference>
<feature type="domain" description="Protein-PII uridylyltransferase N-terminal" evidence="1">
    <location>
        <begin position="27"/>
        <end position="140"/>
    </location>
</feature>
<accession>A0ABS3E0N4</accession>
<keyword evidence="4" id="KW-1185">Reference proteome</keyword>
<sequence length="322" mass="37326">MYESYEDLRIWRDREIPGLLSDSEQLNLFHDQLISRTMRLAEERVKREQGNPPAPYAFYLMGSAGRCEQSIWSDQDHGLIFAGGRSEQDYFLVLGAEIKRGLAAVGYDECEGGVMSSNPLWCLPEEAMKQQVSGWLQQGDWQALRHMQIFFDSRVLIGEKDMLTPVKNIIFSTLKERNDLYQRLIENVRLIKKGRGVFGQLLPEQKGSRQGSLDLKQTIYFPFVNAARLLAFYKQLHVPSTLSRYACLEDDYPALRFYKRQFSEFLQFRLQKVEKSDGYDHVHYIPVQSLNPGEKKQLKAWMKYSHEAFEYAGKILSKAGVL</sequence>
<name>A0ABS3E0N4_9BACI</name>
<proteinExistence type="predicted"/>